<reference evidence="1 2" key="1">
    <citation type="submission" date="2017-09" db="EMBL/GenBank/DDBJ databases">
        <authorList>
            <person name="Ehlers B."/>
            <person name="Leendertz F.H."/>
        </authorList>
    </citation>
    <scope>NUCLEOTIDE SEQUENCE [LARGE SCALE GENOMIC DNA]</scope>
    <source>
        <strain evidence="1 2">Nm42</strain>
    </source>
</reference>
<accession>A0A286AFH1</accession>
<organism evidence="1 2">
    <name type="scientific">Nitrosomonas ureae</name>
    <dbReference type="NCBI Taxonomy" id="44577"/>
    <lineage>
        <taxon>Bacteria</taxon>
        <taxon>Pseudomonadati</taxon>
        <taxon>Pseudomonadota</taxon>
        <taxon>Betaproteobacteria</taxon>
        <taxon>Nitrosomonadales</taxon>
        <taxon>Nitrosomonadaceae</taxon>
        <taxon>Nitrosomonas</taxon>
    </lineage>
</organism>
<dbReference type="RefSeq" id="WP_255252002.1">
    <property type="nucleotide sequence ID" value="NZ_OCMU01000002.1"/>
</dbReference>
<proteinExistence type="predicted"/>
<dbReference type="Proteomes" id="UP000219335">
    <property type="component" value="Unassembled WGS sequence"/>
</dbReference>
<evidence type="ECO:0000313" key="1">
    <source>
        <dbReference type="EMBL" id="SOD20648.1"/>
    </source>
</evidence>
<name>A0A286AFH1_9PROT</name>
<sequence>MARHKTNAEMAIKAAKPMSAMCHLNEDLPALSDRQHQSPY</sequence>
<gene>
    <name evidence="1" type="ORF">SAMN06297164_2695</name>
</gene>
<dbReference type="EMBL" id="OCMU01000002">
    <property type="protein sequence ID" value="SOD20648.1"/>
    <property type="molecule type" value="Genomic_DNA"/>
</dbReference>
<dbReference type="AlphaFoldDB" id="A0A286AFH1"/>
<evidence type="ECO:0000313" key="2">
    <source>
        <dbReference type="Proteomes" id="UP000219335"/>
    </source>
</evidence>
<protein>
    <submittedName>
        <fullName evidence="1">Uncharacterized protein</fullName>
    </submittedName>
</protein>